<dbReference type="Proteomes" id="UP000675781">
    <property type="component" value="Unassembled WGS sequence"/>
</dbReference>
<name>A0A941IQP2_9ACTN</name>
<gene>
    <name evidence="1" type="ORF">KDL01_07700</name>
</gene>
<comment type="caution">
    <text evidence="1">The sequence shown here is derived from an EMBL/GenBank/DDBJ whole genome shotgun (WGS) entry which is preliminary data.</text>
</comment>
<sequence length="208" mass="24022">MSDEAQSQSPQDEIPAREALWRRILAGQVAEVYVPGFERRVYRYLPLTLGLEPIYLRPHLYDEQGIPATTDRLAVIARELAAQPRWIAGGGPWWWDRHFAARAEAILIFELYDVVEHRNVDNDMGIGHALGRLRRTMQARLQGHAPTEEDEWRWFLAYSAPAAARGALTTMENAVYEVRERYPHKTFVITNPSDRKLLRTVRFSRGRA</sequence>
<dbReference type="AlphaFoldDB" id="A0A941IQP2"/>
<keyword evidence="2" id="KW-1185">Reference proteome</keyword>
<reference evidence="1" key="1">
    <citation type="submission" date="2021-04" db="EMBL/GenBank/DDBJ databases">
        <title>Genome based classification of Actinospica acidithermotolerans sp. nov., an actinobacterium isolated from an Indonesian hot spring.</title>
        <authorList>
            <person name="Kusuma A.B."/>
            <person name="Putra K.E."/>
            <person name="Nafisah S."/>
            <person name="Loh J."/>
            <person name="Nouioui I."/>
            <person name="Goodfellow M."/>
        </authorList>
    </citation>
    <scope>NUCLEOTIDE SEQUENCE</scope>
    <source>
        <strain evidence="1">CSCA 57</strain>
    </source>
</reference>
<dbReference type="EMBL" id="JAGSOG010000023">
    <property type="protein sequence ID" value="MBR7833143.1"/>
    <property type="molecule type" value="Genomic_DNA"/>
</dbReference>
<proteinExistence type="predicted"/>
<dbReference type="RefSeq" id="WP_212527668.1">
    <property type="nucleotide sequence ID" value="NZ_JAGSOG010000023.1"/>
</dbReference>
<accession>A0A941IQP2</accession>
<organism evidence="1 2">
    <name type="scientific">Actinospica durhamensis</name>
    <dbReference type="NCBI Taxonomy" id="1508375"/>
    <lineage>
        <taxon>Bacteria</taxon>
        <taxon>Bacillati</taxon>
        <taxon>Actinomycetota</taxon>
        <taxon>Actinomycetes</taxon>
        <taxon>Catenulisporales</taxon>
        <taxon>Actinospicaceae</taxon>
        <taxon>Actinospica</taxon>
    </lineage>
</organism>
<protein>
    <submittedName>
        <fullName evidence="1">Uncharacterized protein</fullName>
    </submittedName>
</protein>
<evidence type="ECO:0000313" key="1">
    <source>
        <dbReference type="EMBL" id="MBR7833143.1"/>
    </source>
</evidence>
<evidence type="ECO:0000313" key="2">
    <source>
        <dbReference type="Proteomes" id="UP000675781"/>
    </source>
</evidence>